<accession>A0A5C5X4D6</accession>
<evidence type="ECO:0000313" key="2">
    <source>
        <dbReference type="Proteomes" id="UP000317243"/>
    </source>
</evidence>
<dbReference type="Proteomes" id="UP000317243">
    <property type="component" value="Unassembled WGS sequence"/>
</dbReference>
<dbReference type="OrthoDB" id="7061165at2"/>
<proteinExistence type="predicted"/>
<dbReference type="RefSeq" id="WP_146507406.1">
    <property type="nucleotide sequence ID" value="NZ_SIHI01000001.1"/>
</dbReference>
<gene>
    <name evidence="1" type="ORF">KOR42_09500</name>
</gene>
<dbReference type="AlphaFoldDB" id="A0A5C5X4D6"/>
<name>A0A5C5X4D6_9PLAN</name>
<protein>
    <submittedName>
        <fullName evidence="1">Uncharacterized protein</fullName>
    </submittedName>
</protein>
<dbReference type="EMBL" id="SIHI01000001">
    <property type="protein sequence ID" value="TWT57588.1"/>
    <property type="molecule type" value="Genomic_DNA"/>
</dbReference>
<comment type="caution">
    <text evidence="1">The sequence shown here is derived from an EMBL/GenBank/DDBJ whole genome shotgun (WGS) entry which is preliminary data.</text>
</comment>
<organism evidence="1 2">
    <name type="scientific">Thalassoglobus neptunius</name>
    <dbReference type="NCBI Taxonomy" id="1938619"/>
    <lineage>
        <taxon>Bacteria</taxon>
        <taxon>Pseudomonadati</taxon>
        <taxon>Planctomycetota</taxon>
        <taxon>Planctomycetia</taxon>
        <taxon>Planctomycetales</taxon>
        <taxon>Planctomycetaceae</taxon>
        <taxon>Thalassoglobus</taxon>
    </lineage>
</organism>
<keyword evidence="2" id="KW-1185">Reference proteome</keyword>
<sequence>MPRVLSGSDQLRNLFAAVTEQTFQVEFGVADPPLIDYLSDMLVRFTRVDVIFKVRDVVGRRLEEVAEMMMEAEQCTSKPKAEIHRHIGDFTLFWTGVYPEGLKRLKALDRKDAMIDYQAQGKRSYYLASQLSGEPEEPRSGVLRRLSQEFELCSEGLRKVREEWEMLPRTGCS</sequence>
<evidence type="ECO:0000313" key="1">
    <source>
        <dbReference type="EMBL" id="TWT57588.1"/>
    </source>
</evidence>
<reference evidence="1 2" key="1">
    <citation type="submission" date="2019-02" db="EMBL/GenBank/DDBJ databases">
        <title>Deep-cultivation of Planctomycetes and their phenomic and genomic characterization uncovers novel biology.</title>
        <authorList>
            <person name="Wiegand S."/>
            <person name="Jogler M."/>
            <person name="Boedeker C."/>
            <person name="Pinto D."/>
            <person name="Vollmers J."/>
            <person name="Rivas-Marin E."/>
            <person name="Kohn T."/>
            <person name="Peeters S.H."/>
            <person name="Heuer A."/>
            <person name="Rast P."/>
            <person name="Oberbeckmann S."/>
            <person name="Bunk B."/>
            <person name="Jeske O."/>
            <person name="Meyerdierks A."/>
            <person name="Storesund J.E."/>
            <person name="Kallscheuer N."/>
            <person name="Luecker S."/>
            <person name="Lage O.M."/>
            <person name="Pohl T."/>
            <person name="Merkel B.J."/>
            <person name="Hornburger P."/>
            <person name="Mueller R.-W."/>
            <person name="Bruemmer F."/>
            <person name="Labrenz M."/>
            <person name="Spormann A.M."/>
            <person name="Op Den Camp H."/>
            <person name="Overmann J."/>
            <person name="Amann R."/>
            <person name="Jetten M.S.M."/>
            <person name="Mascher T."/>
            <person name="Medema M.H."/>
            <person name="Devos D.P."/>
            <person name="Kaster A.-K."/>
            <person name="Ovreas L."/>
            <person name="Rohde M."/>
            <person name="Galperin M.Y."/>
            <person name="Jogler C."/>
        </authorList>
    </citation>
    <scope>NUCLEOTIDE SEQUENCE [LARGE SCALE GENOMIC DNA]</scope>
    <source>
        <strain evidence="1 2">KOR42</strain>
    </source>
</reference>